<dbReference type="CDD" id="cd00713">
    <property type="entry name" value="GltS"/>
    <property type="match status" value="1"/>
</dbReference>
<dbReference type="CDD" id="cd02808">
    <property type="entry name" value="GltS_FMN"/>
    <property type="match status" value="1"/>
</dbReference>
<dbReference type="CDD" id="cd00982">
    <property type="entry name" value="gltB_C"/>
    <property type="match status" value="1"/>
</dbReference>
<dbReference type="GO" id="GO:0006537">
    <property type="term" value="P:glutamate biosynthetic process"/>
    <property type="evidence" value="ECO:0007669"/>
    <property type="project" value="UniProtKB-KW"/>
</dbReference>
<dbReference type="GO" id="GO:0019676">
    <property type="term" value="P:ammonia assimilation cycle"/>
    <property type="evidence" value="ECO:0007669"/>
    <property type="project" value="TreeGrafter"/>
</dbReference>
<dbReference type="Pfam" id="PF00310">
    <property type="entry name" value="GATase_2"/>
    <property type="match status" value="1"/>
</dbReference>
<accession>A0A0K2GY79</accession>
<keyword evidence="11" id="KW-0411">Iron-sulfur</keyword>
<dbReference type="PROSITE" id="PS51278">
    <property type="entry name" value="GATASE_TYPE_2"/>
    <property type="match status" value="1"/>
</dbReference>
<dbReference type="Gene3D" id="3.20.20.70">
    <property type="entry name" value="Aldolase class I"/>
    <property type="match status" value="2"/>
</dbReference>
<dbReference type="SUPFAM" id="SSF69336">
    <property type="entry name" value="Alpha subunit of glutamate synthase, C-terminal domain"/>
    <property type="match status" value="1"/>
</dbReference>
<organism evidence="16 17">
    <name type="scientific">Corynebacterium lactis RW2-5</name>
    <dbReference type="NCBI Taxonomy" id="1408189"/>
    <lineage>
        <taxon>Bacteria</taxon>
        <taxon>Bacillati</taxon>
        <taxon>Actinomycetota</taxon>
        <taxon>Actinomycetes</taxon>
        <taxon>Mycobacteriales</taxon>
        <taxon>Corynebacteriaceae</taxon>
        <taxon>Corynebacterium</taxon>
    </lineage>
</organism>
<dbReference type="PANTHER" id="PTHR11938:SF133">
    <property type="entry name" value="GLUTAMATE SYNTHASE (NADH)"/>
    <property type="match status" value="1"/>
</dbReference>
<keyword evidence="9" id="KW-0560">Oxidoreductase</keyword>
<evidence type="ECO:0000256" key="2">
    <source>
        <dbReference type="ARBA" id="ARBA00001927"/>
    </source>
</evidence>
<dbReference type="SUPFAM" id="SSF51395">
    <property type="entry name" value="FMN-linked oxidoreductases"/>
    <property type="match status" value="1"/>
</dbReference>
<evidence type="ECO:0000259" key="15">
    <source>
        <dbReference type="PROSITE" id="PS51278"/>
    </source>
</evidence>
<dbReference type="Gene3D" id="2.160.20.60">
    <property type="entry name" value="Glutamate synthase, alpha subunit, C-terminal domain"/>
    <property type="match status" value="1"/>
</dbReference>
<dbReference type="EMBL" id="CP006841">
    <property type="protein sequence ID" value="ALA66431.1"/>
    <property type="molecule type" value="Genomic_DNA"/>
</dbReference>
<dbReference type="InterPro" id="IPR002932">
    <property type="entry name" value="Glu_synthdom"/>
</dbReference>
<dbReference type="STRING" id="1408189.CLAC_00300"/>
<evidence type="ECO:0000313" key="16">
    <source>
        <dbReference type="EMBL" id="ALA66431.1"/>
    </source>
</evidence>
<evidence type="ECO:0000256" key="8">
    <source>
        <dbReference type="ARBA" id="ARBA00022962"/>
    </source>
</evidence>
<feature type="domain" description="Glutamine amidotransferase type-2" evidence="15">
    <location>
        <begin position="48"/>
        <end position="452"/>
    </location>
</feature>
<dbReference type="GO" id="GO:0015930">
    <property type="term" value="F:glutamate synthase activity"/>
    <property type="evidence" value="ECO:0007669"/>
    <property type="project" value="InterPro"/>
</dbReference>
<dbReference type="KEGG" id="clw:CLAC_00300"/>
<dbReference type="InterPro" id="IPR029055">
    <property type="entry name" value="Ntn_hydrolases_N"/>
</dbReference>
<dbReference type="PATRIC" id="fig|1408189.4.peg.62"/>
<keyword evidence="13" id="KW-0003">3Fe-4S</keyword>
<comment type="similarity">
    <text evidence="3">Belongs to the glutamate synthase family.</text>
</comment>
<evidence type="ECO:0000256" key="11">
    <source>
        <dbReference type="ARBA" id="ARBA00023014"/>
    </source>
</evidence>
<dbReference type="FunFam" id="3.20.20.70:FF:000031">
    <property type="entry name" value="Glutamate synthase 1 [NADH]"/>
    <property type="match status" value="1"/>
</dbReference>
<evidence type="ECO:0000256" key="14">
    <source>
        <dbReference type="ARBA" id="ARBA00029440"/>
    </source>
</evidence>
<dbReference type="InterPro" id="IPR006982">
    <property type="entry name" value="Glu_synth_centr_N"/>
</dbReference>
<keyword evidence="7" id="KW-0479">Metal-binding</keyword>
<dbReference type="InterPro" id="IPR002489">
    <property type="entry name" value="Glu_synth_asu_C"/>
</dbReference>
<dbReference type="InterPro" id="IPR036485">
    <property type="entry name" value="Glu_synth_asu_C_sf"/>
</dbReference>
<keyword evidence="10" id="KW-0408">Iron</keyword>
<dbReference type="FunFam" id="3.60.20.10:FF:000001">
    <property type="entry name" value="Glutamate synthase, large subunit"/>
    <property type="match status" value="1"/>
</dbReference>
<gene>
    <name evidence="16" type="ORF">CLAC_00300</name>
</gene>
<dbReference type="InterPro" id="IPR017932">
    <property type="entry name" value="GATase_2_dom"/>
</dbReference>
<evidence type="ECO:0000256" key="1">
    <source>
        <dbReference type="ARBA" id="ARBA00001917"/>
    </source>
</evidence>
<dbReference type="Pfam" id="PF04898">
    <property type="entry name" value="Glu_syn_central"/>
    <property type="match status" value="1"/>
</dbReference>
<keyword evidence="8" id="KW-0315">Glutamine amidotransferase</keyword>
<dbReference type="InterPro" id="IPR050711">
    <property type="entry name" value="ET-N_metabolism_enzyme"/>
</dbReference>
<comment type="cofactor">
    <cofactor evidence="2">
        <name>[3Fe-4S] cluster</name>
        <dbReference type="ChEBI" id="CHEBI:21137"/>
    </cofactor>
</comment>
<name>A0A0K2GY79_9CORY</name>
<dbReference type="Proteomes" id="UP000058446">
    <property type="component" value="Chromosome"/>
</dbReference>
<evidence type="ECO:0000256" key="13">
    <source>
        <dbReference type="ARBA" id="ARBA00023291"/>
    </source>
</evidence>
<keyword evidence="17" id="KW-1185">Reference proteome</keyword>
<proteinExistence type="inferred from homology"/>
<protein>
    <submittedName>
        <fullName evidence="16">Glutamate synthase</fullName>
    </submittedName>
</protein>
<dbReference type="SUPFAM" id="SSF56235">
    <property type="entry name" value="N-terminal nucleophile aminohydrolases (Ntn hydrolases)"/>
    <property type="match status" value="1"/>
</dbReference>
<evidence type="ECO:0000313" key="17">
    <source>
        <dbReference type="Proteomes" id="UP000058446"/>
    </source>
</evidence>
<evidence type="ECO:0000256" key="12">
    <source>
        <dbReference type="ARBA" id="ARBA00023164"/>
    </source>
</evidence>
<comment type="cofactor">
    <cofactor evidence="1">
        <name>FMN</name>
        <dbReference type="ChEBI" id="CHEBI:58210"/>
    </cofactor>
</comment>
<reference evidence="16 17" key="1">
    <citation type="submission" date="2013-10" db="EMBL/GenBank/DDBJ databases">
        <title>Complete genome sequence of Corynebacterium lactis DSM 45799(T), isolated from raw cow milk.</title>
        <authorList>
            <person name="Ruckert C."/>
            <person name="Albersmeier A."/>
            <person name="Lipski A."/>
            <person name="Kalinowski J."/>
        </authorList>
    </citation>
    <scope>NUCLEOTIDE SEQUENCE [LARGE SCALE GENOMIC DNA]</scope>
    <source>
        <strain evidence="16 17">RW2-5</strain>
    </source>
</reference>
<sequence length="1558" mass="170564">MLYSVWCEIPKHLKGITAMTLKDSPMTTLARGPKREGLYNPAQEHDACGVAFVADIHGRQTRDIVEKGIQALVNLDHRGAAGAEKNTGDGAGILIQVPDAFYRAELSKEGVILPPAGTYATGIAFLPQARMATLDAIRAIEDICAEEGIEILAWRDVPVNPEELGSMARDAMPVFRQIFVTAKNHEGHQLSGIDLDRKVFYLRKRCERELGNRGAGEGSGSDTVYFPSLSSRTIVYKGMLTTPQLSNFYLDLQREEVTSALAIVHSRFSTNTFPSWPLAHPYRFVAHNGEINTVRGNENWMRARESLIRSGALGNIDRALPVCDPNGSDTARFDEALELLHLGGRSLPHAVMMMIPQAWEHDDTLDPKVRAFYEYHACLMEPWDGPAAVCFTDGNVIGATLDRNGLRPGRIWVTDEGLVVMASEAGVLDIAPEHVVQRTRVQPGRMFLVDMEAGRIVEDKEIKSTLAATGPYQEWVEQRLVDKADLPQKRYQYMPHIRAVLRQRVFGITEEDVDLIIRPMALTGAEAIGSMGSDTPIAALSNRPRMLFDYFSQRFAQVTNPPLDSIREKSVTSMNTLLGAEINILEPTAAAARRIRLEHPILDNHDFVTLCKAGEDERFSEFHAEVISGLYPVAQGGRGMRNAIRRVRREVSEAIDRGARLIVLSDRESDERFAPIPSLLLTSAVHHHLVEERTRTRASLIIEAGDAREVHHMAMLLGFGADAINPYMAFETIDELRMKNQLGTLTLDEACSNYCKAAWVGVLKVMSKVGIASLQSYRGAQLADIVGLSQEFLDEYFTGTVSPLEGVGLNDIASDVAARHRSAFLPRPEEQAHRDLDLGGEYKWRREGEYHLFNPETIYTLQHSTRTGQYAVFRDYTRKVDDQTKQLATLRGMLEFTSDREPIPVDEVEPVSSIVKRFSTGAMSYGSISAEAHETLAIAMNRLGAMSNSGEGGEDPARFDMEPNGDWKRSAIKQVASGRFGVTSHYLSNCTDIQIKMAQGAKPGEGGQLPPNKVYPWVAEVRVTTPGVGLISPPPHHDIYSIEDLAQLIYDLKNANPRARIHVKLVSELGVGTVAAGVSKAHADVVLISGHDGGTGASPLTSLKHAGGPWELGLAETQQTLMLNGLRDRIRVQCDGQLKTGRDVMVAMLLGAEEYGFATAPLVVEGCVMMRVCHLDTCPVGIATQNPKLREKFTGRAEHVVNFFTFIAQEVREYLAELGFRSIDEAIGRVECLRPRTDLDSLPRAARLDLSRFLHAAESPFFEDQDPRCTKEQDHGLAGSMDERLIAEAEALLSDARAKRDLTPVTVNHAITNVDRSVGTRLGHEVTKVSGRDGLPADSIILNFTGSAGNSVGAFLPGGVTINLEGDANDFVGKGLCGGKIVVKPSRSAPPTANLATDTIAGNVLGFGATSGEIYVRGTVGERFCVRNSGATAVVEGIGNHGCEYMTGGRVVVAGPVGRNFGAGMSGGIAYLLDTEETRANLNTELIDVLPLEAEDSEWLERTLAVHRKVTGSKTHYPAGQFIKIMPRDYARVLDVIERAETENTDINVAIMEAVNNG</sequence>
<dbReference type="InterPro" id="IPR013785">
    <property type="entry name" value="Aldolase_TIM"/>
</dbReference>
<comment type="pathway">
    <text evidence="14">Amino-acid biosynthesis.</text>
</comment>
<dbReference type="GO" id="GO:0046872">
    <property type="term" value="F:metal ion binding"/>
    <property type="evidence" value="ECO:0007669"/>
    <property type="project" value="UniProtKB-KW"/>
</dbReference>
<keyword evidence="12" id="KW-0314">Glutamate biosynthesis</keyword>
<evidence type="ECO:0000256" key="3">
    <source>
        <dbReference type="ARBA" id="ARBA00009716"/>
    </source>
</evidence>
<evidence type="ECO:0000256" key="10">
    <source>
        <dbReference type="ARBA" id="ARBA00023004"/>
    </source>
</evidence>
<evidence type="ECO:0000256" key="4">
    <source>
        <dbReference type="ARBA" id="ARBA00022605"/>
    </source>
</evidence>
<evidence type="ECO:0000256" key="6">
    <source>
        <dbReference type="ARBA" id="ARBA00022643"/>
    </source>
</evidence>
<evidence type="ECO:0000256" key="7">
    <source>
        <dbReference type="ARBA" id="ARBA00022723"/>
    </source>
</evidence>
<dbReference type="Pfam" id="PF01493">
    <property type="entry name" value="GXGXG"/>
    <property type="match status" value="1"/>
</dbReference>
<dbReference type="FunFam" id="3.20.20.70:FF:000053">
    <property type="entry name" value="Glutamate synthase large subunit"/>
    <property type="match status" value="1"/>
</dbReference>
<dbReference type="GO" id="GO:0051538">
    <property type="term" value="F:3 iron, 4 sulfur cluster binding"/>
    <property type="evidence" value="ECO:0007669"/>
    <property type="project" value="UniProtKB-KW"/>
</dbReference>
<keyword evidence="5" id="KW-0285">Flavoprotein</keyword>
<keyword evidence="6" id="KW-0288">FMN</keyword>
<evidence type="ECO:0000256" key="9">
    <source>
        <dbReference type="ARBA" id="ARBA00023002"/>
    </source>
</evidence>
<dbReference type="NCBIfam" id="NF008730">
    <property type="entry name" value="PRK11750.1"/>
    <property type="match status" value="1"/>
</dbReference>
<keyword evidence="4" id="KW-0028">Amino-acid biosynthesis</keyword>
<dbReference type="Pfam" id="PF01645">
    <property type="entry name" value="Glu_synthase"/>
    <property type="match status" value="1"/>
</dbReference>
<dbReference type="Gene3D" id="3.60.20.10">
    <property type="entry name" value="Glutamine Phosphoribosylpyrophosphate, subunit 1, domain 1"/>
    <property type="match status" value="1"/>
</dbReference>
<evidence type="ECO:0000256" key="5">
    <source>
        <dbReference type="ARBA" id="ARBA00022630"/>
    </source>
</evidence>
<dbReference type="PANTHER" id="PTHR11938">
    <property type="entry name" value="FAD NADPH DEHYDROGENASE/OXIDOREDUCTASE"/>
    <property type="match status" value="1"/>
</dbReference>